<feature type="domain" description="Gfo/Idh/MocA-like oxidoreductase N-terminal" evidence="1">
    <location>
        <begin position="5"/>
        <end position="125"/>
    </location>
</feature>
<evidence type="ECO:0000259" key="1">
    <source>
        <dbReference type="Pfam" id="PF01408"/>
    </source>
</evidence>
<name>A0A0C7NPQ4_DEFTU</name>
<accession>A0A0C7NPQ4</accession>
<dbReference type="STRING" id="1006576.DTL3_0563"/>
<evidence type="ECO:0000313" key="3">
    <source>
        <dbReference type="EMBL" id="CEP77882.1"/>
    </source>
</evidence>
<dbReference type="PANTHER" id="PTHR43377:SF2">
    <property type="entry name" value="BINDING ROSSMANN FOLD OXIDOREDUCTASE, PUTATIVE (AFU_ORTHOLOGUE AFUA_4G00560)-RELATED"/>
    <property type="match status" value="1"/>
</dbReference>
<organism evidence="3 4">
    <name type="scientific">Defluviitoga tunisiensis</name>
    <dbReference type="NCBI Taxonomy" id="1006576"/>
    <lineage>
        <taxon>Bacteria</taxon>
        <taxon>Thermotogati</taxon>
        <taxon>Thermotogota</taxon>
        <taxon>Thermotogae</taxon>
        <taxon>Petrotogales</taxon>
        <taxon>Petrotogaceae</taxon>
        <taxon>Defluviitoga</taxon>
    </lineage>
</organism>
<dbReference type="InterPro" id="IPR051450">
    <property type="entry name" value="Gfo/Idh/MocA_Oxidoreductases"/>
</dbReference>
<dbReference type="Proteomes" id="UP000032809">
    <property type="component" value="Chromosome I"/>
</dbReference>
<evidence type="ECO:0000259" key="2">
    <source>
        <dbReference type="Pfam" id="PF02894"/>
    </source>
</evidence>
<dbReference type="OrthoDB" id="9781966at2"/>
<dbReference type="Pfam" id="PF02894">
    <property type="entry name" value="GFO_IDH_MocA_C"/>
    <property type="match status" value="1"/>
</dbReference>
<dbReference type="AlphaFoldDB" id="A0A0C7NPQ4"/>
<proteinExistence type="predicted"/>
<feature type="domain" description="Gfo/Idh/MocA-like oxidoreductase C-terminal" evidence="2">
    <location>
        <begin position="138"/>
        <end position="377"/>
    </location>
</feature>
<dbReference type="Pfam" id="PF01408">
    <property type="entry name" value="GFO_IDH_MocA"/>
    <property type="match status" value="1"/>
</dbReference>
<protein>
    <recommendedName>
        <fullName evidence="5">Oxidoreductase</fullName>
    </recommendedName>
</protein>
<evidence type="ECO:0000313" key="4">
    <source>
        <dbReference type="Proteomes" id="UP000032809"/>
    </source>
</evidence>
<dbReference type="Gene3D" id="3.30.360.10">
    <property type="entry name" value="Dihydrodipicolinate Reductase, domain 2"/>
    <property type="match status" value="1"/>
</dbReference>
<dbReference type="EMBL" id="LN824141">
    <property type="protein sequence ID" value="CEP77882.1"/>
    <property type="molecule type" value="Genomic_DNA"/>
</dbReference>
<dbReference type="RefSeq" id="WP_045087434.1">
    <property type="nucleotide sequence ID" value="NZ_LN824141.1"/>
</dbReference>
<dbReference type="InterPro" id="IPR036291">
    <property type="entry name" value="NAD(P)-bd_dom_sf"/>
</dbReference>
<dbReference type="KEGG" id="dtn:DTL3_0563"/>
<keyword evidence="4" id="KW-1185">Reference proteome</keyword>
<dbReference type="GO" id="GO:0000166">
    <property type="term" value="F:nucleotide binding"/>
    <property type="evidence" value="ECO:0007669"/>
    <property type="project" value="InterPro"/>
</dbReference>
<evidence type="ECO:0008006" key="5">
    <source>
        <dbReference type="Google" id="ProtNLM"/>
    </source>
</evidence>
<dbReference type="SUPFAM" id="SSF55347">
    <property type="entry name" value="Glyceraldehyde-3-phosphate dehydrogenase-like, C-terminal domain"/>
    <property type="match status" value="1"/>
</dbReference>
<sequence length="414" mass="48170">MKTAILIGAGERGLNTYGAYALKYKDKLKFVAVAEPDDYRRNYFKENHNIEDKYCVRDWKDLLKFPKIADIAIIATLENLHKEPALAFLDLGYNILIEKPVAPTIEDSVQIIKKAIEKDKYIMPAYVLRFSDFYKKIREIIDLHLLGEIVSVIQEEHIGYWHMAHSYVRGRWRKSKDVGPIILTKSCHDLDILQWILGKKCLQIYSTGSLKHFRKENCPNQASDNCLDCKLKNSCPYSATKIYLNMENNGWPVNTITNDLSYEGRINALRTTNFGKCVYKLDNDVLDNQKVLMKFDDSIDVIFTLDAFTHDKTRIIKITGSKGELFGNFAKNYIEINTFSNDKKEVIELNPKYKSSHQGSDFNLLDEFLETLDSKKPVDYYNFIESHFMAFASEYSRINNTIVDYQRYKEEKIR</sequence>
<dbReference type="Gene3D" id="3.40.50.720">
    <property type="entry name" value="NAD(P)-binding Rossmann-like Domain"/>
    <property type="match status" value="1"/>
</dbReference>
<gene>
    <name evidence="3" type="ORF">DTL3_0563</name>
</gene>
<dbReference type="PANTHER" id="PTHR43377">
    <property type="entry name" value="BILIVERDIN REDUCTASE A"/>
    <property type="match status" value="1"/>
</dbReference>
<dbReference type="InterPro" id="IPR004104">
    <property type="entry name" value="Gfo/Idh/MocA-like_OxRdtase_C"/>
</dbReference>
<reference evidence="4" key="1">
    <citation type="submission" date="2014-11" db="EMBL/GenBank/DDBJ databases">
        <authorList>
            <person name="Wibberg D."/>
        </authorList>
    </citation>
    <scope>NUCLEOTIDE SEQUENCE [LARGE SCALE GENOMIC DNA]</scope>
    <source>
        <strain evidence="4">L3</strain>
    </source>
</reference>
<dbReference type="HOGENOM" id="CLU_023194_4_2_0"/>
<dbReference type="SUPFAM" id="SSF51735">
    <property type="entry name" value="NAD(P)-binding Rossmann-fold domains"/>
    <property type="match status" value="1"/>
</dbReference>
<dbReference type="InterPro" id="IPR000683">
    <property type="entry name" value="Gfo/Idh/MocA-like_OxRdtase_N"/>
</dbReference>